<keyword evidence="4" id="KW-0249">Electron transport</keyword>
<dbReference type="PANTHER" id="PTHR47797">
    <property type="entry name" value="DEHYDROGENASE, PUTATIVE (AFU_ORTHOLOGUE AFUA_8G05805)-RELATED"/>
    <property type="match status" value="1"/>
</dbReference>
<organism evidence="11 12">
    <name type="scientific">Clydaea vesicula</name>
    <dbReference type="NCBI Taxonomy" id="447962"/>
    <lineage>
        <taxon>Eukaryota</taxon>
        <taxon>Fungi</taxon>
        <taxon>Fungi incertae sedis</taxon>
        <taxon>Chytridiomycota</taxon>
        <taxon>Chytridiomycota incertae sedis</taxon>
        <taxon>Chytridiomycetes</taxon>
        <taxon>Lobulomycetales</taxon>
        <taxon>Lobulomycetaceae</taxon>
        <taxon>Clydaea</taxon>
    </lineage>
</organism>
<keyword evidence="8" id="KW-0732">Signal</keyword>
<reference evidence="11" key="1">
    <citation type="submission" date="2020-05" db="EMBL/GenBank/DDBJ databases">
        <title>Phylogenomic resolution of chytrid fungi.</title>
        <authorList>
            <person name="Stajich J.E."/>
            <person name="Amses K."/>
            <person name="Simmons R."/>
            <person name="Seto K."/>
            <person name="Myers J."/>
            <person name="Bonds A."/>
            <person name="Quandt C.A."/>
            <person name="Barry K."/>
            <person name="Liu P."/>
            <person name="Grigoriev I."/>
            <person name="Longcore J.E."/>
            <person name="James T.Y."/>
        </authorList>
    </citation>
    <scope>NUCLEOTIDE SEQUENCE</scope>
    <source>
        <strain evidence="11">JEL0476</strain>
    </source>
</reference>
<dbReference type="Gene3D" id="2.60.40.1210">
    <property type="entry name" value="Cellobiose dehydrogenase, cytochrome domain"/>
    <property type="match status" value="1"/>
</dbReference>
<dbReference type="CDD" id="cd08760">
    <property type="entry name" value="Cyt_b561_FRRS1_like"/>
    <property type="match status" value="1"/>
</dbReference>
<dbReference type="SUPFAM" id="SSF49344">
    <property type="entry name" value="CBD9-like"/>
    <property type="match status" value="1"/>
</dbReference>
<evidence type="ECO:0000256" key="5">
    <source>
        <dbReference type="ARBA" id="ARBA00022989"/>
    </source>
</evidence>
<proteinExistence type="predicted"/>
<evidence type="ECO:0000256" key="2">
    <source>
        <dbReference type="ARBA" id="ARBA00022448"/>
    </source>
</evidence>
<evidence type="ECO:0000256" key="7">
    <source>
        <dbReference type="SAM" id="Phobius"/>
    </source>
</evidence>
<evidence type="ECO:0000313" key="12">
    <source>
        <dbReference type="Proteomes" id="UP001211065"/>
    </source>
</evidence>
<dbReference type="EMBL" id="JADGJW010000019">
    <property type="protein sequence ID" value="KAJ3227297.1"/>
    <property type="molecule type" value="Genomic_DNA"/>
</dbReference>
<evidence type="ECO:0000313" key="11">
    <source>
        <dbReference type="EMBL" id="KAJ3227297.1"/>
    </source>
</evidence>
<dbReference type="InterPro" id="IPR006593">
    <property type="entry name" value="Cyt_b561/ferric_Rdtase_TM"/>
</dbReference>
<protein>
    <recommendedName>
        <fullName evidence="13">DOMON domain-containing protein</fullName>
    </recommendedName>
</protein>
<name>A0AAD5UAC2_9FUNG</name>
<evidence type="ECO:0000256" key="1">
    <source>
        <dbReference type="ARBA" id="ARBA00004370"/>
    </source>
</evidence>
<keyword evidence="12" id="KW-1185">Reference proteome</keyword>
<evidence type="ECO:0000259" key="10">
    <source>
        <dbReference type="PROSITE" id="PS50939"/>
    </source>
</evidence>
<dbReference type="InterPro" id="IPR015920">
    <property type="entry name" value="Cellobiose_DH-like_cyt"/>
</dbReference>
<feature type="transmembrane region" description="Helical" evidence="7">
    <location>
        <begin position="233"/>
        <end position="256"/>
    </location>
</feature>
<evidence type="ECO:0000256" key="6">
    <source>
        <dbReference type="ARBA" id="ARBA00023136"/>
    </source>
</evidence>
<dbReference type="Pfam" id="PF03351">
    <property type="entry name" value="DOMON"/>
    <property type="match status" value="1"/>
</dbReference>
<keyword evidence="3 7" id="KW-0812">Transmembrane</keyword>
<feature type="domain" description="Cytochrome b561" evidence="10">
    <location>
        <begin position="158"/>
        <end position="326"/>
    </location>
</feature>
<feature type="signal peptide" evidence="8">
    <location>
        <begin position="1"/>
        <end position="23"/>
    </location>
</feature>
<feature type="domain" description="DOMON" evidence="9">
    <location>
        <begin position="27"/>
        <end position="147"/>
    </location>
</feature>
<accession>A0AAD5UAC2</accession>
<sequence length="326" mass="35839">MLPSFLNVPLLIIISLNLVSTQAFCSKDLTDQFCVYSQDKSDSVEFRMVGPPNIGWMAIGFGSGMSNAEIYVGYLEGNTPKISHRSSTGYDLPPILPTADSTLVSAESGIKNGILIITFLVPKSRPPVNGQALVLNATPAKMIYASGTDKVVNNNFNYHDRSHAAVTAKLLDAASSYSSGKGPSETSAEVSTKEFYTNIHGLIMYVAWFAFAPLGIFIARFGKGRFKKWWYKLHLFCMLLGTFLLSIIGIVFIWLGKDASNSPHFALSTYSAIPVGAAHLIFGLFVVIISLLQSVLGFVIDKLFNPERTSIPWWDKVRTVKRKCTF</sequence>
<dbReference type="CDD" id="cd09630">
    <property type="entry name" value="CDH_like_cytochrome"/>
    <property type="match status" value="1"/>
</dbReference>
<keyword evidence="5 7" id="KW-1133">Transmembrane helix</keyword>
<keyword evidence="2" id="KW-0813">Transport</keyword>
<evidence type="ECO:0000256" key="8">
    <source>
        <dbReference type="SAM" id="SignalP"/>
    </source>
</evidence>
<dbReference type="InterPro" id="IPR005018">
    <property type="entry name" value="DOMON_domain"/>
</dbReference>
<dbReference type="AlphaFoldDB" id="A0AAD5UAC2"/>
<dbReference type="GO" id="GO:0016020">
    <property type="term" value="C:membrane"/>
    <property type="evidence" value="ECO:0007669"/>
    <property type="project" value="UniProtKB-SubCell"/>
</dbReference>
<evidence type="ECO:0000259" key="9">
    <source>
        <dbReference type="PROSITE" id="PS50836"/>
    </source>
</evidence>
<evidence type="ECO:0000256" key="4">
    <source>
        <dbReference type="ARBA" id="ARBA00022982"/>
    </source>
</evidence>
<feature type="transmembrane region" description="Helical" evidence="7">
    <location>
        <begin position="276"/>
        <end position="300"/>
    </location>
</feature>
<gene>
    <name evidence="11" type="ORF">HK099_002662</name>
</gene>
<dbReference type="Proteomes" id="UP001211065">
    <property type="component" value="Unassembled WGS sequence"/>
</dbReference>
<dbReference type="SMART" id="SM00664">
    <property type="entry name" value="DoH"/>
    <property type="match status" value="1"/>
</dbReference>
<feature type="transmembrane region" description="Helical" evidence="7">
    <location>
        <begin position="202"/>
        <end position="221"/>
    </location>
</feature>
<feature type="chain" id="PRO_5042098154" description="DOMON domain-containing protein" evidence="8">
    <location>
        <begin position="24"/>
        <end position="326"/>
    </location>
</feature>
<dbReference type="PANTHER" id="PTHR47797:SF3">
    <property type="entry name" value="CYTOCHROME B561 DOMAIN-CONTAINING PROTEIN"/>
    <property type="match status" value="1"/>
</dbReference>
<comment type="subcellular location">
    <subcellularLocation>
        <location evidence="1">Membrane</location>
    </subcellularLocation>
</comment>
<dbReference type="PROSITE" id="PS50939">
    <property type="entry name" value="CYTOCHROME_B561"/>
    <property type="match status" value="1"/>
</dbReference>
<evidence type="ECO:0000256" key="3">
    <source>
        <dbReference type="ARBA" id="ARBA00022692"/>
    </source>
</evidence>
<comment type="caution">
    <text evidence="11">The sequence shown here is derived from an EMBL/GenBank/DDBJ whole genome shotgun (WGS) entry which is preliminary data.</text>
</comment>
<dbReference type="PROSITE" id="PS50836">
    <property type="entry name" value="DOMON"/>
    <property type="match status" value="1"/>
</dbReference>
<keyword evidence="6 7" id="KW-0472">Membrane</keyword>
<evidence type="ECO:0008006" key="13">
    <source>
        <dbReference type="Google" id="ProtNLM"/>
    </source>
</evidence>